<keyword evidence="7" id="KW-1133">Transmembrane helix</keyword>
<dbReference type="HOGENOM" id="CLU_031864_5_5_0"/>
<comment type="cofactor">
    <cofactor evidence="5">
        <name>FAD</name>
        <dbReference type="ChEBI" id="CHEBI:57692"/>
    </cofactor>
    <text evidence="5">Binds 1 FAD per subunit.</text>
</comment>
<reference evidence="9 10" key="2">
    <citation type="journal article" date="2011" name="Stand. Genomic Sci.">
        <title>Complete genome sequence of Oceanithermus profundus type strain (506).</title>
        <authorList>
            <person name="Pati A."/>
            <person name="Zhang X."/>
            <person name="Lapidus A."/>
            <person name="Nolan M."/>
            <person name="Lucas S."/>
            <person name="Del Rio T.G."/>
            <person name="Tice H."/>
            <person name="Cheng J.F."/>
            <person name="Tapia R."/>
            <person name="Han C."/>
            <person name="Goodwin L."/>
            <person name="Pitluck S."/>
            <person name="Liolios K."/>
            <person name="Pagani I."/>
            <person name="Ivanova N."/>
            <person name="Mavromatis K."/>
            <person name="Chen A."/>
            <person name="Palaniappan K."/>
            <person name="Hauser L."/>
            <person name="Jeffries C.D."/>
            <person name="Brambilla E.M."/>
            <person name="Rohl A."/>
            <person name="Mwirichia R."/>
            <person name="Rohde M."/>
            <person name="Tindall B.J."/>
            <person name="Sikorski J."/>
            <person name="Wirth R."/>
            <person name="Goker M."/>
            <person name="Woyke T."/>
            <person name="Detter J.C."/>
            <person name="Bristow J."/>
            <person name="Eisen J.A."/>
            <person name="Markowitz V."/>
            <person name="Hugenholtz P."/>
            <person name="Kyrpides N.C."/>
            <person name="Klenk H.P."/>
            <person name="Land M."/>
        </authorList>
    </citation>
    <scope>NUCLEOTIDE SEQUENCE [LARGE SCALE GENOMIC DNA]</scope>
    <source>
        <strain evidence="10">DSM 14977 / NBRC 100410 / VKM B-2274 / 506</strain>
    </source>
</reference>
<dbReference type="PRINTS" id="PR00368">
    <property type="entry name" value="FADPNR"/>
</dbReference>
<evidence type="ECO:0000313" key="10">
    <source>
        <dbReference type="Proteomes" id="UP000008722"/>
    </source>
</evidence>
<organism evidence="9 10">
    <name type="scientific">Oceanithermus profundus (strain DSM 14977 / NBRC 100410 / VKM B-2274 / 506)</name>
    <dbReference type="NCBI Taxonomy" id="670487"/>
    <lineage>
        <taxon>Bacteria</taxon>
        <taxon>Thermotogati</taxon>
        <taxon>Deinococcota</taxon>
        <taxon>Deinococci</taxon>
        <taxon>Thermales</taxon>
        <taxon>Thermaceae</taxon>
        <taxon>Oceanithermus</taxon>
    </lineage>
</organism>
<feature type="binding site" evidence="5">
    <location>
        <position position="327"/>
    </location>
    <ligand>
        <name>FAD</name>
        <dbReference type="ChEBI" id="CHEBI:57692"/>
    </ligand>
</feature>
<evidence type="ECO:0000259" key="8">
    <source>
        <dbReference type="Pfam" id="PF07992"/>
    </source>
</evidence>
<comment type="catalytic activity">
    <reaction evidence="5">
        <text>2 reduced [2Fe-2S]-[ferredoxin] + NADP(+) + H(+) = 2 oxidized [2Fe-2S]-[ferredoxin] + NADPH</text>
        <dbReference type="Rhea" id="RHEA:20125"/>
        <dbReference type="Rhea" id="RHEA-COMP:10000"/>
        <dbReference type="Rhea" id="RHEA-COMP:10001"/>
        <dbReference type="ChEBI" id="CHEBI:15378"/>
        <dbReference type="ChEBI" id="CHEBI:33737"/>
        <dbReference type="ChEBI" id="CHEBI:33738"/>
        <dbReference type="ChEBI" id="CHEBI:57783"/>
        <dbReference type="ChEBI" id="CHEBI:58349"/>
        <dbReference type="EC" id="1.18.1.2"/>
    </reaction>
</comment>
<feature type="binding site" evidence="5">
    <location>
        <position position="14"/>
    </location>
    <ligand>
        <name>FAD</name>
        <dbReference type="ChEBI" id="CHEBI:57692"/>
    </ligand>
</feature>
<dbReference type="OrthoDB" id="9806179at2"/>
<evidence type="ECO:0000256" key="5">
    <source>
        <dbReference type="HAMAP-Rule" id="MF_01685"/>
    </source>
</evidence>
<dbReference type="EMBL" id="CP002361">
    <property type="protein sequence ID" value="ADR36344.1"/>
    <property type="molecule type" value="Genomic_DNA"/>
</dbReference>
<keyword evidence="4 5" id="KW-0560">Oxidoreductase</keyword>
<feature type="transmembrane region" description="Helical" evidence="7">
    <location>
        <begin position="6"/>
        <end position="24"/>
    </location>
</feature>
<feature type="binding site" evidence="5">
    <location>
        <position position="86"/>
    </location>
    <ligand>
        <name>FAD</name>
        <dbReference type="ChEBI" id="CHEBI:57692"/>
    </ligand>
</feature>
<protein>
    <recommendedName>
        <fullName evidence="5">Ferredoxin--NADP reductase</fullName>
        <shortName evidence="5">FNR</shortName>
        <shortName evidence="5">Fd-NADP(+) reductase</shortName>
        <ecNumber evidence="5">1.18.1.2</ecNumber>
    </recommendedName>
</protein>
<keyword evidence="2 5" id="KW-0274">FAD</keyword>
<dbReference type="InterPro" id="IPR023753">
    <property type="entry name" value="FAD/NAD-binding_dom"/>
</dbReference>
<dbReference type="KEGG" id="opr:Ocepr_0887"/>
<gene>
    <name evidence="9" type="ordered locus">Ocepr_0887</name>
</gene>
<dbReference type="GO" id="GO:0050661">
    <property type="term" value="F:NADP binding"/>
    <property type="evidence" value="ECO:0007669"/>
    <property type="project" value="UniProtKB-UniRule"/>
</dbReference>
<keyword evidence="7" id="KW-0812">Transmembrane</keyword>
<reference evidence="10" key="1">
    <citation type="submission" date="2010-11" db="EMBL/GenBank/DDBJ databases">
        <title>The complete sequence of chromosome of Oceanithermus profundus DSM 14977.</title>
        <authorList>
            <consortium name="US DOE Joint Genome Institute (JGI-PGF)"/>
            <person name="Lucas S."/>
            <person name="Copeland A."/>
            <person name="Lapidus A."/>
            <person name="Bruce D."/>
            <person name="Goodwin L."/>
            <person name="Pitluck S."/>
            <person name="Kyrpides N."/>
            <person name="Mavromatis K."/>
            <person name="Pagani I."/>
            <person name="Ivanova N."/>
            <person name="Zhang X."/>
            <person name="Brettin T."/>
            <person name="Detter J.C."/>
            <person name="Tapia R."/>
            <person name="Han C."/>
            <person name="Land M."/>
            <person name="Hauser L."/>
            <person name="Markowitz V."/>
            <person name="Cheng J.-F."/>
            <person name="Hugenholtz P."/>
            <person name="Woyke T."/>
            <person name="Wu D."/>
            <person name="Tindall B."/>
            <person name="Faehnrich R."/>
            <person name="Brambilla E."/>
            <person name="Klenk H.-P."/>
            <person name="Eisen J.A."/>
        </authorList>
    </citation>
    <scope>NUCLEOTIDE SEQUENCE [LARGE SCALE GENOMIC DNA]</scope>
    <source>
        <strain evidence="10">DSM 14977 / NBRC 100410 / VKM B-2274 / 506</strain>
    </source>
</reference>
<dbReference type="Proteomes" id="UP000008722">
    <property type="component" value="Chromosome"/>
</dbReference>
<dbReference type="PRINTS" id="PR00469">
    <property type="entry name" value="PNDRDTASEII"/>
</dbReference>
<dbReference type="SUPFAM" id="SSF51905">
    <property type="entry name" value="FAD/NAD(P)-binding domain"/>
    <property type="match status" value="1"/>
</dbReference>
<evidence type="ECO:0000256" key="3">
    <source>
        <dbReference type="ARBA" id="ARBA00022857"/>
    </source>
</evidence>
<keyword evidence="10" id="KW-1185">Reference proteome</keyword>
<evidence type="ECO:0000256" key="2">
    <source>
        <dbReference type="ARBA" id="ARBA00022827"/>
    </source>
</evidence>
<dbReference type="STRING" id="670487.Ocepr_0887"/>
<feature type="region of interest" description="Disordered" evidence="6">
    <location>
        <begin position="320"/>
        <end position="344"/>
    </location>
</feature>
<feature type="binding site" evidence="5">
    <location>
        <position position="121"/>
    </location>
    <ligand>
        <name>FAD</name>
        <dbReference type="ChEBI" id="CHEBI:57692"/>
    </ligand>
</feature>
<evidence type="ECO:0000256" key="7">
    <source>
        <dbReference type="SAM" id="Phobius"/>
    </source>
</evidence>
<name>E4U4E1_OCEP5</name>
<dbReference type="InterPro" id="IPR036188">
    <property type="entry name" value="FAD/NAD-bd_sf"/>
</dbReference>
<dbReference type="AlphaFoldDB" id="E4U4E1"/>
<feature type="binding site" evidence="5">
    <location>
        <position position="33"/>
    </location>
    <ligand>
        <name>FAD</name>
        <dbReference type="ChEBI" id="CHEBI:57692"/>
    </ligand>
</feature>
<feature type="binding site" evidence="5">
    <location>
        <position position="286"/>
    </location>
    <ligand>
        <name>FAD</name>
        <dbReference type="ChEBI" id="CHEBI:57692"/>
    </ligand>
</feature>
<dbReference type="PANTHER" id="PTHR48105">
    <property type="entry name" value="THIOREDOXIN REDUCTASE 1-RELATED-RELATED"/>
    <property type="match status" value="1"/>
</dbReference>
<dbReference type="Gene3D" id="3.50.50.60">
    <property type="entry name" value="FAD/NAD(P)-binding domain"/>
    <property type="match status" value="2"/>
</dbReference>
<proteinExistence type="inferred from homology"/>
<evidence type="ECO:0000256" key="4">
    <source>
        <dbReference type="ARBA" id="ARBA00023002"/>
    </source>
</evidence>
<comment type="similarity">
    <text evidence="5">Belongs to the ferredoxin--NADP reductase type 2 family.</text>
</comment>
<evidence type="ECO:0000256" key="6">
    <source>
        <dbReference type="SAM" id="MobiDB-lite"/>
    </source>
</evidence>
<comment type="subunit">
    <text evidence="5">Homodimer.</text>
</comment>
<dbReference type="EC" id="1.18.1.2" evidence="5"/>
<sequence>MPKTDVIIIGAGPSGLFAAFYVGMRDLTARIIDPMAEVGGQLSALYPDKFIYDIAGFPKIRAKELVRNLVEQVKPFDPIYTLEERAERLEPLDEDGFAVTTSSGRTYLSRAVIITAGVGAFEPRRIEAEGVARLEHKGLEYAVRDARAYAGQRLLIIGGGDSAVDWALTLKDLADQVTLIHRRETFRAHGATVNRLIAAAEAGELTILTPYELQAVLGEERVREAVIVDKKTGRVRNLDVDAVLVLTGYVSKLGPIAHWGLELEKNRIKVDTRMETNIPGVFAAGDITTYPGKIRLIAVGFGEAATAANHAAAFAHPRLRVDPGHSSDHPPEGRPSVARSSLDD</sequence>
<dbReference type="eggNOG" id="COG0492">
    <property type="taxonomic scope" value="Bacteria"/>
</dbReference>
<evidence type="ECO:0000256" key="1">
    <source>
        <dbReference type="ARBA" id="ARBA00022630"/>
    </source>
</evidence>
<feature type="compositionally biased region" description="Basic and acidic residues" evidence="6">
    <location>
        <begin position="320"/>
        <end position="332"/>
    </location>
</feature>
<accession>E4U4E1</accession>
<keyword evidence="1 5" id="KW-0285">Flavoprotein</keyword>
<evidence type="ECO:0000313" key="9">
    <source>
        <dbReference type="EMBL" id="ADR36344.1"/>
    </source>
</evidence>
<dbReference type="InterPro" id="IPR022890">
    <property type="entry name" value="Fd--NADP_Rdtase_type_2"/>
</dbReference>
<feature type="domain" description="FAD/NAD(P)-binding" evidence="8">
    <location>
        <begin position="5"/>
        <end position="299"/>
    </location>
</feature>
<dbReference type="Pfam" id="PF07992">
    <property type="entry name" value="Pyr_redox_2"/>
    <property type="match status" value="1"/>
</dbReference>
<feature type="binding site" evidence="5">
    <location>
        <position position="41"/>
    </location>
    <ligand>
        <name>FAD</name>
        <dbReference type="ChEBI" id="CHEBI:57692"/>
    </ligand>
</feature>
<keyword evidence="3 5" id="KW-0521">NADP</keyword>
<feature type="binding site" evidence="5">
    <location>
        <position position="46"/>
    </location>
    <ligand>
        <name>FAD</name>
        <dbReference type="ChEBI" id="CHEBI:57692"/>
    </ligand>
</feature>
<dbReference type="RefSeq" id="WP_013457514.1">
    <property type="nucleotide sequence ID" value="NC_014761.1"/>
</dbReference>
<dbReference type="InterPro" id="IPR050097">
    <property type="entry name" value="Ferredoxin-NADP_redctase_2"/>
</dbReference>
<keyword evidence="7" id="KW-0472">Membrane</keyword>
<dbReference type="GO" id="GO:0004324">
    <property type="term" value="F:ferredoxin-NADP+ reductase activity"/>
    <property type="evidence" value="ECO:0007669"/>
    <property type="project" value="UniProtKB-UniRule"/>
</dbReference>
<dbReference type="HAMAP" id="MF_01685">
    <property type="entry name" value="FENR2"/>
    <property type="match status" value="1"/>
</dbReference>
<dbReference type="GO" id="GO:0050660">
    <property type="term" value="F:flavin adenine dinucleotide binding"/>
    <property type="evidence" value="ECO:0007669"/>
    <property type="project" value="UniProtKB-UniRule"/>
</dbReference>